<organism evidence="2">
    <name type="scientific">Pundamilia nyererei</name>
    <dbReference type="NCBI Taxonomy" id="303518"/>
    <lineage>
        <taxon>Eukaryota</taxon>
        <taxon>Metazoa</taxon>
        <taxon>Chordata</taxon>
        <taxon>Craniata</taxon>
        <taxon>Vertebrata</taxon>
        <taxon>Euteleostomi</taxon>
        <taxon>Actinopterygii</taxon>
        <taxon>Neopterygii</taxon>
        <taxon>Teleostei</taxon>
        <taxon>Neoteleostei</taxon>
        <taxon>Acanthomorphata</taxon>
        <taxon>Ovalentaria</taxon>
        <taxon>Cichlomorphae</taxon>
        <taxon>Cichliformes</taxon>
        <taxon>Cichlidae</taxon>
        <taxon>African cichlids</taxon>
        <taxon>Pseudocrenilabrinae</taxon>
        <taxon>Haplochromini</taxon>
        <taxon>Pundamilia</taxon>
    </lineage>
</organism>
<proteinExistence type="predicted"/>
<evidence type="ECO:0000313" key="2">
    <source>
        <dbReference type="Ensembl" id="ENSPNYP00000021091.1"/>
    </source>
</evidence>
<feature type="domain" description="Reverse transcriptase" evidence="1">
    <location>
        <begin position="86"/>
        <end position="346"/>
    </location>
</feature>
<sequence>YVGKCESISCSLLDFFCGFFSLCGFPHFGFLISESWLLIYVTIEEITRAMLSMQNNKAPGLDDLPKEYYFTFWEQLSSSLLLVYKESWDKKVLPLSMNKEMISLLWKKGSKKDLRNWRPLTLLGVDIKILTKALFFRLQAVVPKLIGVEQTCGILGRKMTDSLAIIRDSYFYSQEKSLDNVSHAFLMKVLDKLGFGEVFQRWICVLYSGCSSVVNCLRLTCMYLNWVTVKSGVRQGCPLSPVLFILVMEPLACALRLNESIKGLTPTGSGGMEVKYSMYMDDITLLLTDNKLIDESLAVCEAFMAASGMRINKGKSEVIYFKWQEIKENWELIEHFETMKILGVEIGENIVVPMTT</sequence>
<dbReference type="PROSITE" id="PS50878">
    <property type="entry name" value="RT_POL"/>
    <property type="match status" value="1"/>
</dbReference>
<dbReference type="GeneTree" id="ENSGT00940000176343"/>
<dbReference type="Ensembl" id="ENSPNYT00000021600.1">
    <property type="protein sequence ID" value="ENSPNYP00000021091.1"/>
    <property type="gene ID" value="ENSPNYG00000015948.1"/>
</dbReference>
<dbReference type="InterPro" id="IPR043502">
    <property type="entry name" value="DNA/RNA_pol_sf"/>
</dbReference>
<dbReference type="Pfam" id="PF00078">
    <property type="entry name" value="RVT_1"/>
    <property type="match status" value="1"/>
</dbReference>
<dbReference type="InterPro" id="IPR000477">
    <property type="entry name" value="RT_dom"/>
</dbReference>
<evidence type="ECO:0000259" key="1">
    <source>
        <dbReference type="PROSITE" id="PS50878"/>
    </source>
</evidence>
<dbReference type="SUPFAM" id="SSF56672">
    <property type="entry name" value="DNA/RNA polymerases"/>
    <property type="match status" value="1"/>
</dbReference>
<dbReference type="AlphaFoldDB" id="A0A3B4GHZ1"/>
<dbReference type="CDD" id="cd01650">
    <property type="entry name" value="RT_nLTR_like"/>
    <property type="match status" value="1"/>
</dbReference>
<protein>
    <recommendedName>
        <fullName evidence="1">Reverse transcriptase domain-containing protein</fullName>
    </recommendedName>
</protein>
<reference evidence="2" key="1">
    <citation type="submission" date="2023-09" db="UniProtKB">
        <authorList>
            <consortium name="Ensembl"/>
        </authorList>
    </citation>
    <scope>IDENTIFICATION</scope>
</reference>
<name>A0A3B4GHZ1_9CICH</name>
<accession>A0A3B4GHZ1</accession>
<dbReference type="STRING" id="303518.ENSPNYP00000021091"/>
<dbReference type="PANTHER" id="PTHR19446">
    <property type="entry name" value="REVERSE TRANSCRIPTASES"/>
    <property type="match status" value="1"/>
</dbReference>